<dbReference type="InterPro" id="IPR050074">
    <property type="entry name" value="DHO_dehydrogenase"/>
</dbReference>
<feature type="binding site" evidence="12">
    <location>
        <position position="130"/>
    </location>
    <ligand>
        <name>substrate</name>
    </ligand>
</feature>
<comment type="function">
    <text evidence="2">Catalyzes the conversion of dihydroorotate to orotate with fumarate as the electron acceptor.</text>
</comment>
<comment type="subcellular location">
    <subcellularLocation>
        <location evidence="3 12">Cytoplasm</location>
    </subcellularLocation>
</comment>
<sequence length="306" mass="32526">MTEVVVNLPGLKLKNPLMPASGTFGFGDTPAAQKFDLNQMGALVLKTTTRKAKIGNPQPQIKVLDNGVLNSVGLTNPGVDQVVEVKLAELRKKYPDLPIIASVGGETIDDYLYVAEKLASSQMVNALEINVSCPNVKAGGMQFGIDPKIVEDLTAKIKQIVNIPIYVKLTPNVTDVVMIAKAAEAGGADGLSLINTLLGLDIDVRARKAVLGNGMGGLSGNCIRPVALRMVYQIRQETNLPIIGMGGIRSVTDVVKFFLAGANAVAIGSAHFRDELIIPHLAEELPHYLDKLGVSDINDLVGQVDL</sequence>
<dbReference type="Proteomes" id="UP000823844">
    <property type="component" value="Unassembled WGS sequence"/>
</dbReference>
<evidence type="ECO:0000256" key="5">
    <source>
        <dbReference type="ARBA" id="ARBA00008008"/>
    </source>
</evidence>
<name>A0A9E2KR76_9LACO</name>
<dbReference type="PANTHER" id="PTHR48109:SF1">
    <property type="entry name" value="DIHYDROOROTATE DEHYDROGENASE (FUMARATE)"/>
    <property type="match status" value="1"/>
</dbReference>
<dbReference type="Gene3D" id="3.20.20.70">
    <property type="entry name" value="Aldolase class I"/>
    <property type="match status" value="1"/>
</dbReference>
<feature type="binding site" evidence="12">
    <location>
        <position position="130"/>
    </location>
    <ligand>
        <name>FMN</name>
        <dbReference type="ChEBI" id="CHEBI:58210"/>
    </ligand>
</feature>
<comment type="caution">
    <text evidence="12">Lacks conserved residue(s) required for the propagation of feature annotation.</text>
</comment>
<dbReference type="NCBIfam" id="TIGR01037">
    <property type="entry name" value="pyrD_sub1_fam"/>
    <property type="match status" value="1"/>
</dbReference>
<dbReference type="FunFam" id="3.20.20.70:FF:000027">
    <property type="entry name" value="Dihydropyrimidine dehydrogenase [NADP(+)]"/>
    <property type="match status" value="1"/>
</dbReference>
<feature type="binding site" evidence="12">
    <location>
        <position position="21"/>
    </location>
    <ligand>
        <name>FMN</name>
        <dbReference type="ChEBI" id="CHEBI:58210"/>
    </ligand>
</feature>
<dbReference type="EC" id="1.3.-.-" evidence="12"/>
<feature type="binding site" evidence="12">
    <location>
        <begin position="246"/>
        <end position="247"/>
    </location>
    <ligand>
        <name>FMN</name>
        <dbReference type="ChEBI" id="CHEBI:58210"/>
    </ligand>
</feature>
<dbReference type="InterPro" id="IPR005720">
    <property type="entry name" value="Dihydroorotate_DH_cat"/>
</dbReference>
<evidence type="ECO:0000256" key="2">
    <source>
        <dbReference type="ARBA" id="ARBA00002934"/>
    </source>
</evidence>
<dbReference type="AlphaFoldDB" id="A0A9E2KR76"/>
<dbReference type="GO" id="GO:0006207">
    <property type="term" value="P:'de novo' pyrimidine nucleobase biosynthetic process"/>
    <property type="evidence" value="ECO:0007669"/>
    <property type="project" value="InterPro"/>
</dbReference>
<evidence type="ECO:0000256" key="12">
    <source>
        <dbReference type="HAMAP-Rule" id="MF_00224"/>
    </source>
</evidence>
<feature type="binding site" evidence="12">
    <location>
        <begin position="70"/>
        <end position="74"/>
    </location>
    <ligand>
        <name>substrate</name>
    </ligand>
</feature>
<feature type="binding site" evidence="12">
    <location>
        <begin position="46"/>
        <end position="47"/>
    </location>
    <ligand>
        <name>FMN</name>
        <dbReference type="ChEBI" id="CHEBI:58210"/>
    </ligand>
</feature>
<feature type="binding site" evidence="12">
    <location>
        <begin position="268"/>
        <end position="269"/>
    </location>
    <ligand>
        <name>FMN</name>
        <dbReference type="ChEBI" id="CHEBI:58210"/>
    </ligand>
</feature>
<feature type="binding site" evidence="12">
    <location>
        <position position="220"/>
    </location>
    <ligand>
        <name>FMN</name>
        <dbReference type="ChEBI" id="CHEBI:58210"/>
    </ligand>
</feature>
<dbReference type="GO" id="GO:0044205">
    <property type="term" value="P:'de novo' UMP biosynthetic process"/>
    <property type="evidence" value="ECO:0007669"/>
    <property type="project" value="UniProtKB-UniRule"/>
</dbReference>
<comment type="cofactor">
    <cofactor evidence="12">
        <name>FMN</name>
        <dbReference type="ChEBI" id="CHEBI:58210"/>
    </cofactor>
    <text evidence="12">Binds 1 FMN per subunit.</text>
</comment>
<comment type="catalytic activity">
    <reaction evidence="1">
        <text>(S)-dihydroorotate + fumarate = orotate + succinate</text>
        <dbReference type="Rhea" id="RHEA:30059"/>
        <dbReference type="ChEBI" id="CHEBI:29806"/>
        <dbReference type="ChEBI" id="CHEBI:30031"/>
        <dbReference type="ChEBI" id="CHEBI:30839"/>
        <dbReference type="ChEBI" id="CHEBI:30864"/>
        <dbReference type="EC" id="1.3.98.1"/>
    </reaction>
</comment>
<keyword evidence="8 12" id="KW-0285">Flavoprotein</keyword>
<evidence type="ECO:0000256" key="8">
    <source>
        <dbReference type="ARBA" id="ARBA00022630"/>
    </source>
</evidence>
<evidence type="ECO:0000256" key="3">
    <source>
        <dbReference type="ARBA" id="ARBA00004496"/>
    </source>
</evidence>
<keyword evidence="7 12" id="KW-0963">Cytoplasm</keyword>
<dbReference type="InterPro" id="IPR013785">
    <property type="entry name" value="Aldolase_TIM"/>
</dbReference>
<feature type="binding site" evidence="12">
    <location>
        <begin position="195"/>
        <end position="196"/>
    </location>
    <ligand>
        <name>substrate</name>
    </ligand>
</feature>
<evidence type="ECO:0000256" key="7">
    <source>
        <dbReference type="ARBA" id="ARBA00022490"/>
    </source>
</evidence>
<feature type="domain" description="Dihydroorotate dehydrogenase catalytic" evidence="13">
    <location>
        <begin position="6"/>
        <end position="289"/>
    </location>
</feature>
<dbReference type="InterPro" id="IPR033888">
    <property type="entry name" value="DHOD_1B"/>
</dbReference>
<keyword evidence="11 12" id="KW-0560">Oxidoreductase</keyword>
<feature type="binding site" evidence="12">
    <location>
        <position position="194"/>
    </location>
    <ligand>
        <name>FMN</name>
        <dbReference type="ChEBI" id="CHEBI:58210"/>
    </ligand>
</feature>
<reference evidence="14" key="2">
    <citation type="submission" date="2021-04" db="EMBL/GenBank/DDBJ databases">
        <authorList>
            <person name="Gilroy R."/>
        </authorList>
    </citation>
    <scope>NUCLEOTIDE SEQUENCE</scope>
    <source>
        <strain evidence="14">F6-686</strain>
    </source>
</reference>
<dbReference type="CDD" id="cd04740">
    <property type="entry name" value="DHOD_1B_like"/>
    <property type="match status" value="1"/>
</dbReference>
<dbReference type="HAMAP" id="MF_00224">
    <property type="entry name" value="DHO_dh_type1"/>
    <property type="match status" value="1"/>
</dbReference>
<comment type="subunit">
    <text evidence="6">Homodimer.</text>
</comment>
<dbReference type="GO" id="GO:0005737">
    <property type="term" value="C:cytoplasm"/>
    <property type="evidence" value="ECO:0007669"/>
    <property type="project" value="UniProtKB-SubCell"/>
</dbReference>
<dbReference type="Pfam" id="PF01180">
    <property type="entry name" value="DHO_dh"/>
    <property type="match status" value="1"/>
</dbReference>
<keyword evidence="10 12" id="KW-0665">Pyrimidine biosynthesis</keyword>
<comment type="catalytic activity">
    <reaction evidence="12">
        <text>(S)-dihydroorotate + A = orotate + AH2</text>
        <dbReference type="Rhea" id="RHEA:18073"/>
        <dbReference type="ChEBI" id="CHEBI:13193"/>
        <dbReference type="ChEBI" id="CHEBI:17499"/>
        <dbReference type="ChEBI" id="CHEBI:30839"/>
        <dbReference type="ChEBI" id="CHEBI:30864"/>
    </reaction>
</comment>
<feature type="binding site" evidence="12">
    <location>
        <position position="46"/>
    </location>
    <ligand>
        <name>substrate</name>
    </ligand>
</feature>
<evidence type="ECO:0000256" key="1">
    <source>
        <dbReference type="ARBA" id="ARBA00001694"/>
    </source>
</evidence>
<feature type="binding site" evidence="12">
    <location>
        <position position="168"/>
    </location>
    <ligand>
        <name>FMN</name>
        <dbReference type="ChEBI" id="CHEBI:58210"/>
    </ligand>
</feature>
<comment type="pathway">
    <text evidence="4 12">Pyrimidine metabolism; UMP biosynthesis via de novo pathway.</text>
</comment>
<feature type="active site" description="Nucleophile" evidence="12">
    <location>
        <position position="133"/>
    </location>
</feature>
<keyword evidence="9 12" id="KW-0288">FMN</keyword>
<evidence type="ECO:0000256" key="4">
    <source>
        <dbReference type="ARBA" id="ARBA00004725"/>
    </source>
</evidence>
<reference evidence="14" key="1">
    <citation type="journal article" date="2021" name="PeerJ">
        <title>Extensive microbial diversity within the chicken gut microbiome revealed by metagenomics and culture.</title>
        <authorList>
            <person name="Gilroy R."/>
            <person name="Ravi A."/>
            <person name="Getino M."/>
            <person name="Pursley I."/>
            <person name="Horton D.L."/>
            <person name="Alikhan N.F."/>
            <person name="Baker D."/>
            <person name="Gharbi K."/>
            <person name="Hall N."/>
            <person name="Watson M."/>
            <person name="Adriaenssens E.M."/>
            <person name="Foster-Nyarko E."/>
            <person name="Jarju S."/>
            <person name="Secka A."/>
            <person name="Antonio M."/>
            <person name="Oren A."/>
            <person name="Chaudhuri R.R."/>
            <person name="La Ragione R."/>
            <person name="Hildebrand F."/>
            <person name="Pallen M.J."/>
        </authorList>
    </citation>
    <scope>NUCLEOTIDE SEQUENCE</scope>
    <source>
        <strain evidence="14">F6-686</strain>
    </source>
</reference>
<protein>
    <recommendedName>
        <fullName evidence="12">Dihydroorotate dehydrogenase</fullName>
        <shortName evidence="12">DHOD</shortName>
        <shortName evidence="12">DHODase</shortName>
        <shortName evidence="12">DHOdehase</shortName>
        <ecNumber evidence="12">1.3.-.-</ecNumber>
    </recommendedName>
</protein>
<evidence type="ECO:0000256" key="10">
    <source>
        <dbReference type="ARBA" id="ARBA00022975"/>
    </source>
</evidence>
<comment type="similarity">
    <text evidence="5 12">Belongs to the dihydroorotate dehydrogenase family. Type 1 subfamily.</text>
</comment>
<dbReference type="InterPro" id="IPR049622">
    <property type="entry name" value="Dihydroorotate_DH_I"/>
</dbReference>
<proteinExistence type="inferred from homology"/>
<evidence type="ECO:0000256" key="11">
    <source>
        <dbReference type="ARBA" id="ARBA00023002"/>
    </source>
</evidence>
<evidence type="ECO:0000313" key="14">
    <source>
        <dbReference type="EMBL" id="MBU3828007.1"/>
    </source>
</evidence>
<dbReference type="SUPFAM" id="SSF51395">
    <property type="entry name" value="FMN-linked oxidoreductases"/>
    <property type="match status" value="1"/>
</dbReference>
<gene>
    <name evidence="12" type="primary">pyrD</name>
    <name evidence="14" type="ORF">H9806_02470</name>
</gene>
<evidence type="ECO:0000256" key="9">
    <source>
        <dbReference type="ARBA" id="ARBA00022643"/>
    </source>
</evidence>
<evidence type="ECO:0000259" key="13">
    <source>
        <dbReference type="Pfam" id="PF01180"/>
    </source>
</evidence>
<dbReference type="GO" id="GO:1990663">
    <property type="term" value="F:dihydroorotate dehydrogenase (fumarate) activity"/>
    <property type="evidence" value="ECO:0007669"/>
    <property type="project" value="UniProtKB-EC"/>
</dbReference>
<evidence type="ECO:0000313" key="15">
    <source>
        <dbReference type="Proteomes" id="UP000823844"/>
    </source>
</evidence>
<dbReference type="PROSITE" id="PS00912">
    <property type="entry name" value="DHODEHASE_2"/>
    <property type="match status" value="1"/>
</dbReference>
<organism evidence="14 15">
    <name type="scientific">Candidatus Lactobacillus pullistercoris</name>
    <dbReference type="NCBI Taxonomy" id="2838636"/>
    <lineage>
        <taxon>Bacteria</taxon>
        <taxon>Bacillati</taxon>
        <taxon>Bacillota</taxon>
        <taxon>Bacilli</taxon>
        <taxon>Lactobacillales</taxon>
        <taxon>Lactobacillaceae</taxon>
        <taxon>Lactobacillus</taxon>
    </lineage>
</organism>
<accession>A0A9E2KR76</accession>
<dbReference type="PIRSF" id="PIRSF000164">
    <property type="entry name" value="DHO_oxidase"/>
    <property type="match status" value="1"/>
</dbReference>
<evidence type="ECO:0000256" key="6">
    <source>
        <dbReference type="ARBA" id="ARBA00011738"/>
    </source>
</evidence>
<dbReference type="InterPro" id="IPR024920">
    <property type="entry name" value="Dihydroorotate_DH_1"/>
</dbReference>
<dbReference type="InterPro" id="IPR001295">
    <property type="entry name" value="Dihydroorotate_DH_CS"/>
</dbReference>
<comment type="caution">
    <text evidence="14">The sequence shown here is derived from an EMBL/GenBank/DDBJ whole genome shotgun (WGS) entry which is preliminary data.</text>
</comment>
<dbReference type="InterPro" id="IPR012135">
    <property type="entry name" value="Dihydroorotate_DH_1_2"/>
</dbReference>
<dbReference type="NCBIfam" id="NF005574">
    <property type="entry name" value="PRK07259.1"/>
    <property type="match status" value="1"/>
</dbReference>
<dbReference type="EMBL" id="JAHLFT010000031">
    <property type="protein sequence ID" value="MBU3828007.1"/>
    <property type="molecule type" value="Genomic_DNA"/>
</dbReference>
<dbReference type="PANTHER" id="PTHR48109">
    <property type="entry name" value="DIHYDROOROTATE DEHYDROGENASE (QUINONE), MITOCHONDRIAL-RELATED"/>
    <property type="match status" value="1"/>
</dbReference>